<dbReference type="PROSITE" id="PS00086">
    <property type="entry name" value="CYTOCHROME_P450"/>
    <property type="match status" value="1"/>
</dbReference>
<sequence>MPVIQQVTSELSNNPLLLLAVLPAAFILVRVITYFKDASGLRSYPGPFLAKFTDAWMFWVVSHNRWSSAVDEMHRKHGPFVRLAPNYVSISDPKALDAIYGHSAGLMKASFYDIFANFSVRNIFNTRSRTEHARKRRAEAHMFAPQSIRAVEPLSHVHVAEFLRQWDHLASRVQESQHGGGPLKGQLGSGAWSVENGCVWFDCMPWINFWAFDTIGRLSPLTQRGSAHILGGLGPGDLAFGLPFGMLKSGRDTARVAKNPEEGFRAIEKITEGSGKLDIEEEDIPYVENLSTRAEINACLGWLPRAWQVILPRIPGSGFNSYSDASKKLASLSIMAVARRLANPSGRPDMLQKLLEARDDEGKPLSPVELSAEAFVLIVAGSDTIANTTCATTYYLARDQRVQAKLQAELDAALASVDSEVAPYDVVKDLPYLDAVIHEGQRLHATIGAGLPREVPAGGATILGHHLKEGTWVSVPIYHLHRAESIWGPDASEFRPERWIEASPGRKKQMMEAFVPFSIGPRACIGRSLAIMQLHIIVATLFRRYEFALKSDAPLQIRDVLARRPLECLVGMKRRKI</sequence>
<organism evidence="12 13">
    <name type="scientific">Rhodofomes roseus</name>
    <dbReference type="NCBI Taxonomy" id="34475"/>
    <lineage>
        <taxon>Eukaryota</taxon>
        <taxon>Fungi</taxon>
        <taxon>Dikarya</taxon>
        <taxon>Basidiomycota</taxon>
        <taxon>Agaricomycotina</taxon>
        <taxon>Agaricomycetes</taxon>
        <taxon>Polyporales</taxon>
        <taxon>Rhodofomes</taxon>
    </lineage>
</organism>
<protein>
    <recommendedName>
        <fullName evidence="14">Cytochrome P450</fullName>
    </recommendedName>
</protein>
<dbReference type="PRINTS" id="PR00385">
    <property type="entry name" value="P450"/>
</dbReference>
<dbReference type="GO" id="GO:0004497">
    <property type="term" value="F:monooxygenase activity"/>
    <property type="evidence" value="ECO:0007669"/>
    <property type="project" value="UniProtKB-KW"/>
</dbReference>
<keyword evidence="8 10" id="KW-0503">Monooxygenase</keyword>
<evidence type="ECO:0000256" key="10">
    <source>
        <dbReference type="RuleBase" id="RU000461"/>
    </source>
</evidence>
<dbReference type="PANTHER" id="PTHR24305:SF29">
    <property type="entry name" value="BENZOATE-PARA-HYDROXYLASE"/>
    <property type="match status" value="1"/>
</dbReference>
<dbReference type="Proteomes" id="UP000298390">
    <property type="component" value="Unassembled WGS sequence"/>
</dbReference>
<keyword evidence="11" id="KW-0472">Membrane</keyword>
<keyword evidence="11" id="KW-1133">Transmembrane helix</keyword>
<dbReference type="Pfam" id="PF00067">
    <property type="entry name" value="p450"/>
    <property type="match status" value="1"/>
</dbReference>
<dbReference type="EMBL" id="SEKV01000144">
    <property type="protein sequence ID" value="TFY63018.1"/>
    <property type="molecule type" value="Genomic_DNA"/>
</dbReference>
<comment type="caution">
    <text evidence="12">The sequence shown here is derived from an EMBL/GenBank/DDBJ whole genome shotgun (WGS) entry which is preliminary data.</text>
</comment>
<evidence type="ECO:0000256" key="8">
    <source>
        <dbReference type="ARBA" id="ARBA00023033"/>
    </source>
</evidence>
<dbReference type="AlphaFoldDB" id="A0A4Y9YMJ1"/>
<reference evidence="12 13" key="1">
    <citation type="submission" date="2019-01" db="EMBL/GenBank/DDBJ databases">
        <title>Genome sequencing of the rare red list fungi Fomitopsis rosea.</title>
        <authorList>
            <person name="Buettner E."/>
            <person name="Kellner H."/>
        </authorList>
    </citation>
    <scope>NUCLEOTIDE SEQUENCE [LARGE SCALE GENOMIC DNA]</scope>
    <source>
        <strain evidence="12 13">DSM 105464</strain>
    </source>
</reference>
<evidence type="ECO:0000256" key="5">
    <source>
        <dbReference type="ARBA" id="ARBA00022723"/>
    </source>
</evidence>
<feature type="transmembrane region" description="Helical" evidence="11">
    <location>
        <begin position="16"/>
        <end position="35"/>
    </location>
</feature>
<proteinExistence type="inferred from homology"/>
<evidence type="ECO:0000256" key="9">
    <source>
        <dbReference type="PIRSR" id="PIRSR602401-1"/>
    </source>
</evidence>
<evidence type="ECO:0000256" key="3">
    <source>
        <dbReference type="ARBA" id="ARBA00010617"/>
    </source>
</evidence>
<dbReference type="PRINTS" id="PR00463">
    <property type="entry name" value="EP450I"/>
</dbReference>
<accession>A0A4Y9YMJ1</accession>
<dbReference type="PANTHER" id="PTHR24305">
    <property type="entry name" value="CYTOCHROME P450"/>
    <property type="match status" value="1"/>
</dbReference>
<evidence type="ECO:0000256" key="1">
    <source>
        <dbReference type="ARBA" id="ARBA00001971"/>
    </source>
</evidence>
<evidence type="ECO:0000313" key="12">
    <source>
        <dbReference type="EMBL" id="TFY63018.1"/>
    </source>
</evidence>
<dbReference type="InterPro" id="IPR036396">
    <property type="entry name" value="Cyt_P450_sf"/>
</dbReference>
<comment type="pathway">
    <text evidence="2">Secondary metabolite biosynthesis.</text>
</comment>
<name>A0A4Y9YMJ1_9APHY</name>
<evidence type="ECO:0000256" key="6">
    <source>
        <dbReference type="ARBA" id="ARBA00023002"/>
    </source>
</evidence>
<dbReference type="Gene3D" id="1.10.630.10">
    <property type="entry name" value="Cytochrome P450"/>
    <property type="match status" value="1"/>
</dbReference>
<feature type="binding site" description="axial binding residue" evidence="9">
    <location>
        <position position="524"/>
    </location>
    <ligand>
        <name>heme</name>
        <dbReference type="ChEBI" id="CHEBI:30413"/>
    </ligand>
    <ligandPart>
        <name>Fe</name>
        <dbReference type="ChEBI" id="CHEBI:18248"/>
    </ligandPart>
</feature>
<evidence type="ECO:0000256" key="4">
    <source>
        <dbReference type="ARBA" id="ARBA00022617"/>
    </source>
</evidence>
<dbReference type="InterPro" id="IPR001128">
    <property type="entry name" value="Cyt_P450"/>
</dbReference>
<dbReference type="InterPro" id="IPR050121">
    <property type="entry name" value="Cytochrome_P450_monoxygenase"/>
</dbReference>
<evidence type="ECO:0000256" key="2">
    <source>
        <dbReference type="ARBA" id="ARBA00005179"/>
    </source>
</evidence>
<dbReference type="STRING" id="34475.A0A4Y9YMJ1"/>
<comment type="similarity">
    <text evidence="3 10">Belongs to the cytochrome P450 family.</text>
</comment>
<keyword evidence="4 9" id="KW-0349">Heme</keyword>
<evidence type="ECO:0008006" key="14">
    <source>
        <dbReference type="Google" id="ProtNLM"/>
    </source>
</evidence>
<comment type="cofactor">
    <cofactor evidence="1 9">
        <name>heme</name>
        <dbReference type="ChEBI" id="CHEBI:30413"/>
    </cofactor>
</comment>
<dbReference type="InterPro" id="IPR002401">
    <property type="entry name" value="Cyt_P450_E_grp-I"/>
</dbReference>
<dbReference type="GO" id="GO:0020037">
    <property type="term" value="F:heme binding"/>
    <property type="evidence" value="ECO:0007669"/>
    <property type="project" value="InterPro"/>
</dbReference>
<dbReference type="GO" id="GO:0005506">
    <property type="term" value="F:iron ion binding"/>
    <property type="evidence" value="ECO:0007669"/>
    <property type="project" value="InterPro"/>
</dbReference>
<evidence type="ECO:0000256" key="7">
    <source>
        <dbReference type="ARBA" id="ARBA00023004"/>
    </source>
</evidence>
<keyword evidence="6 10" id="KW-0560">Oxidoreductase</keyword>
<dbReference type="CDD" id="cd11061">
    <property type="entry name" value="CYP67-like"/>
    <property type="match status" value="1"/>
</dbReference>
<keyword evidence="5 9" id="KW-0479">Metal-binding</keyword>
<gene>
    <name evidence="12" type="ORF">EVJ58_g3488</name>
</gene>
<dbReference type="SUPFAM" id="SSF48264">
    <property type="entry name" value="Cytochrome P450"/>
    <property type="match status" value="1"/>
</dbReference>
<evidence type="ECO:0000256" key="11">
    <source>
        <dbReference type="SAM" id="Phobius"/>
    </source>
</evidence>
<dbReference type="InterPro" id="IPR017972">
    <property type="entry name" value="Cyt_P450_CS"/>
</dbReference>
<evidence type="ECO:0000313" key="13">
    <source>
        <dbReference type="Proteomes" id="UP000298390"/>
    </source>
</evidence>
<keyword evidence="11" id="KW-0812">Transmembrane</keyword>
<dbReference type="GO" id="GO:0016705">
    <property type="term" value="F:oxidoreductase activity, acting on paired donors, with incorporation or reduction of molecular oxygen"/>
    <property type="evidence" value="ECO:0007669"/>
    <property type="project" value="InterPro"/>
</dbReference>
<keyword evidence="7 9" id="KW-0408">Iron</keyword>